<gene>
    <name evidence="1" type="ORF">FHS40_008570</name>
</gene>
<accession>A0A7W8B3T8</accession>
<dbReference type="EMBL" id="JACHJD010000028">
    <property type="protein sequence ID" value="MBB5109442.1"/>
    <property type="molecule type" value="Genomic_DNA"/>
</dbReference>
<evidence type="ECO:0000313" key="1">
    <source>
        <dbReference type="EMBL" id="MBB5109442.1"/>
    </source>
</evidence>
<dbReference type="Proteomes" id="UP000549009">
    <property type="component" value="Unassembled WGS sequence"/>
</dbReference>
<proteinExistence type="predicted"/>
<organism evidence="1 2">
    <name type="scientific">Streptomyces spectabilis</name>
    <dbReference type="NCBI Taxonomy" id="68270"/>
    <lineage>
        <taxon>Bacteria</taxon>
        <taxon>Bacillati</taxon>
        <taxon>Actinomycetota</taxon>
        <taxon>Actinomycetes</taxon>
        <taxon>Kitasatosporales</taxon>
        <taxon>Streptomycetaceae</taxon>
        <taxon>Streptomyces</taxon>
    </lineage>
</organism>
<comment type="caution">
    <text evidence="1">The sequence shown here is derived from an EMBL/GenBank/DDBJ whole genome shotgun (WGS) entry which is preliminary data.</text>
</comment>
<sequence length="69" mass="8068">MVLEDLTREQVRDWRVRAMKDHQVVFDHIDTYGEPSARRLFSNQLVDQAQRLAGLGHLDLGYTTWGQAR</sequence>
<reference evidence="1 2" key="1">
    <citation type="submission" date="2020-08" db="EMBL/GenBank/DDBJ databases">
        <title>Genomic Encyclopedia of Type Strains, Phase III (KMG-III): the genomes of soil and plant-associated and newly described type strains.</title>
        <authorList>
            <person name="Whitman W."/>
        </authorList>
    </citation>
    <scope>NUCLEOTIDE SEQUENCE [LARGE SCALE GENOMIC DNA]</scope>
    <source>
        <strain evidence="1 2">CECT 3146</strain>
    </source>
</reference>
<dbReference type="RefSeq" id="WP_184926402.1">
    <property type="nucleotide sequence ID" value="NZ_BMSQ01000033.1"/>
</dbReference>
<dbReference type="AlphaFoldDB" id="A0A7W8B3T8"/>
<name>A0A7W8B3T8_STRST</name>
<evidence type="ECO:0000313" key="2">
    <source>
        <dbReference type="Proteomes" id="UP000549009"/>
    </source>
</evidence>
<protein>
    <submittedName>
        <fullName evidence="1">Uncharacterized protein</fullName>
    </submittedName>
</protein>
<keyword evidence="2" id="KW-1185">Reference proteome</keyword>